<keyword evidence="1" id="KW-0732">Signal</keyword>
<organism evidence="2 3">
    <name type="scientific">Plasmodiophora brassicae</name>
    <name type="common">Clubroot disease agent</name>
    <dbReference type="NCBI Taxonomy" id="37360"/>
    <lineage>
        <taxon>Eukaryota</taxon>
        <taxon>Sar</taxon>
        <taxon>Rhizaria</taxon>
        <taxon>Endomyxa</taxon>
        <taxon>Phytomyxea</taxon>
        <taxon>Plasmodiophorida</taxon>
        <taxon>Plasmodiophoridae</taxon>
        <taxon>Plasmodiophora</taxon>
    </lineage>
</organism>
<sequence length="603" mass="67618">MASVRVIVAFLASSLVALGHAVHSDDNPHNCLKSRLTVDLAPMLLSNLDNSDVWNVTQLSSNLTMSAYARDVLGIRRQWEMLFKPEASQESLLSFFESSQGLDQLRNYVPEEWARGNLHRRVPLRPQILLLDILFDFDHDGSPGHFEMILKTLAVDWRLADGYALGVAVRHTSEEYDDVQHRKRALNAVQFLLERRVTFLNDDGCDGYAASASERIAASREFPVLYDERDEITSVLLKLLPERDRNLVRMALSGLASCDIENQIEGPDQTVNLDLLRVLVAHGMDINEPYPEDDDTPRPDSALLEAAVFDGDYRAANLLITLGAGLIFDNPSSTPGQNPCGIDEVCTFAEHIMTFDPYYGDMEVPYIILAGQFEPWRQRLGLAGVNKPVLLETCLKALRRRFGVEFDEHDFKRRILVYAMSDLIEPEFSFEQLLGIFDDDTVILSGAGVSALTTFDDCDVDDPVSVLDRLARHATDAQVQAALRHVTTDGHSIFHKKCMTGDIVRWILRRSSSRDWVWDALQLRSTRSGPDSGASCMELWMRGSRDSPNVIIPILRELTSAADGTMSAYQIAMLACGGSRRGEATFLSWLRRTRQRQRVVGGE</sequence>
<gene>
    <name evidence="2" type="ORF">PBRA_005469</name>
</gene>
<evidence type="ECO:0000313" key="2">
    <source>
        <dbReference type="EMBL" id="CEO96865.1"/>
    </source>
</evidence>
<name>A0A0G4INW7_PLABS</name>
<keyword evidence="3" id="KW-1185">Reference proteome</keyword>
<reference evidence="2 3" key="1">
    <citation type="submission" date="2015-02" db="EMBL/GenBank/DDBJ databases">
        <authorList>
            <person name="Chooi Y.-H."/>
        </authorList>
    </citation>
    <scope>NUCLEOTIDE SEQUENCE [LARGE SCALE GENOMIC DNA]</scope>
    <source>
        <strain evidence="2">E3</strain>
    </source>
</reference>
<dbReference type="EMBL" id="CDSF01000077">
    <property type="protein sequence ID" value="CEO96865.1"/>
    <property type="molecule type" value="Genomic_DNA"/>
</dbReference>
<dbReference type="AlphaFoldDB" id="A0A0G4INW7"/>
<evidence type="ECO:0000256" key="1">
    <source>
        <dbReference type="SAM" id="SignalP"/>
    </source>
</evidence>
<protein>
    <submittedName>
        <fullName evidence="2">Uncharacterized protein</fullName>
    </submittedName>
</protein>
<evidence type="ECO:0000313" key="3">
    <source>
        <dbReference type="Proteomes" id="UP000039324"/>
    </source>
</evidence>
<feature type="chain" id="PRO_5005192904" evidence="1">
    <location>
        <begin position="22"/>
        <end position="603"/>
    </location>
</feature>
<accession>A0A0G4INW7</accession>
<dbReference type="Proteomes" id="UP000039324">
    <property type="component" value="Unassembled WGS sequence"/>
</dbReference>
<feature type="signal peptide" evidence="1">
    <location>
        <begin position="1"/>
        <end position="21"/>
    </location>
</feature>
<proteinExistence type="predicted"/>